<proteinExistence type="predicted"/>
<dbReference type="Pfam" id="PF07992">
    <property type="entry name" value="Pyr_redox_2"/>
    <property type="match status" value="1"/>
</dbReference>
<feature type="domain" description="FAD/NAD(P)-binding" evidence="4">
    <location>
        <begin position="3"/>
        <end position="271"/>
    </location>
</feature>
<evidence type="ECO:0000259" key="4">
    <source>
        <dbReference type="Pfam" id="PF07992"/>
    </source>
</evidence>
<dbReference type="Gene3D" id="3.50.50.60">
    <property type="entry name" value="FAD/NAD(P)-binding domain"/>
    <property type="match status" value="2"/>
</dbReference>
<evidence type="ECO:0000313" key="5">
    <source>
        <dbReference type="EMBL" id="AAY59278.1"/>
    </source>
</evidence>
<dbReference type="InterPro" id="IPR036188">
    <property type="entry name" value="FAD/NAD-bd_sf"/>
</dbReference>
<dbReference type="GO" id="GO:0016491">
    <property type="term" value="F:oxidoreductase activity"/>
    <property type="evidence" value="ECO:0007669"/>
    <property type="project" value="UniProtKB-KW"/>
</dbReference>
<dbReference type="PRINTS" id="PR00469">
    <property type="entry name" value="PNDRDTASEII"/>
</dbReference>
<accession>A0A0H2XF35</accession>
<sequence length="354" mass="37145">MNFDVVIIGGSFAGQAAALQLARARRGVLLIDAKRPRNRFARTSHGFLGQDGHAPSAINATAGRQLAAYPTVQFDAGDAIDAAAVSDGFRVSLADGRQAQGRRLILATGVRDILPALPGLQERWGVSVLHCPYCHGYELERRPMGVLASSEQAVHQAMLVSDWGPTTLFTQGAFVPTREQSAMLSARGVTVEQTPVAALVGAAPALEAVCLADGRTAALCGLFIAPRTVPACDLPERLGCVFDDGPTGPYLSVDERQQTSVPGVFAAGGCRAADGECDVGRRRGRDRGSGRASFADLWCGRARLTDGGGDAGHTGAGGARAGPHRRPAMPPCGRLFELPGEPQQDRVNRQFEAG</sequence>
<name>A0A0H2XF35_BURMA</name>
<dbReference type="AlphaFoldDB" id="A0A0H2XF35"/>
<organism evidence="5 6">
    <name type="scientific">Burkholderia mallei (strain ATCC 23344)</name>
    <dbReference type="NCBI Taxonomy" id="243160"/>
    <lineage>
        <taxon>Bacteria</taxon>
        <taxon>Pseudomonadati</taxon>
        <taxon>Pseudomonadota</taxon>
        <taxon>Betaproteobacteria</taxon>
        <taxon>Burkholderiales</taxon>
        <taxon>Burkholderiaceae</taxon>
        <taxon>Burkholderia</taxon>
        <taxon>pseudomallei group</taxon>
    </lineage>
</organism>
<dbReference type="KEGG" id="bma:BMAA1310"/>
<dbReference type="PRINTS" id="PR00368">
    <property type="entry name" value="FADPNR"/>
</dbReference>
<evidence type="ECO:0000256" key="1">
    <source>
        <dbReference type="ARBA" id="ARBA00022630"/>
    </source>
</evidence>
<keyword evidence="6" id="KW-1185">Reference proteome</keyword>
<dbReference type="EMBL" id="CP000011">
    <property type="protein sequence ID" value="AAY59278.1"/>
    <property type="molecule type" value="Genomic_DNA"/>
</dbReference>
<dbReference type="eggNOG" id="COG0492">
    <property type="taxonomic scope" value="Bacteria"/>
</dbReference>
<keyword evidence="2" id="KW-0560">Oxidoreductase</keyword>
<reference evidence="5 6" key="1">
    <citation type="journal article" date="2004" name="Proc. Natl. Acad. Sci. U.S.A.">
        <title>Structural flexibility in the Burkholderia mallei genome.</title>
        <authorList>
            <person name="Nierman W.C."/>
            <person name="DeShazer D."/>
            <person name="Kim H.S."/>
            <person name="Tettelin H."/>
            <person name="Nelson K.E."/>
            <person name="Feldblyum T."/>
            <person name="Ulrich R.L."/>
            <person name="Ronning C.M."/>
            <person name="Brinkac L.M."/>
            <person name="Daugherty S.C."/>
            <person name="Davidsen T.D."/>
            <person name="Deboy R.T."/>
            <person name="Dimitrov G."/>
            <person name="Dodson R.J."/>
            <person name="Durkin A.S."/>
            <person name="Gwinn M.L."/>
            <person name="Haft D.H."/>
            <person name="Khouri H."/>
            <person name="Kolonay J.F."/>
            <person name="Madupu R."/>
            <person name="Mohammoud Y."/>
            <person name="Nelson W.C."/>
            <person name="Radune D."/>
            <person name="Romero C.M."/>
            <person name="Sarria S."/>
            <person name="Selengut J."/>
            <person name="Shamblin C."/>
            <person name="Sullivan S.A."/>
            <person name="White O."/>
            <person name="Yu Y."/>
            <person name="Zafar N."/>
            <person name="Zhou L."/>
            <person name="Fraser C.M."/>
        </authorList>
    </citation>
    <scope>NUCLEOTIDE SEQUENCE [LARGE SCALE GENOMIC DNA]</scope>
    <source>
        <strain evidence="5 6">ATCC 23344</strain>
    </source>
</reference>
<dbReference type="InterPro" id="IPR023753">
    <property type="entry name" value="FAD/NAD-binding_dom"/>
</dbReference>
<dbReference type="Proteomes" id="UP000006693">
    <property type="component" value="Chromosome 2"/>
</dbReference>
<dbReference type="SUPFAM" id="SSF51905">
    <property type="entry name" value="FAD/NAD(P)-binding domain"/>
    <property type="match status" value="1"/>
</dbReference>
<evidence type="ECO:0000256" key="2">
    <source>
        <dbReference type="ARBA" id="ARBA00023002"/>
    </source>
</evidence>
<gene>
    <name evidence="5" type="ordered locus">BMAA1310</name>
</gene>
<protein>
    <submittedName>
        <fullName evidence="5">Pyridine nucleotide-disulphide oxidoreductase, class II, truncation</fullName>
    </submittedName>
</protein>
<keyword evidence="1" id="KW-0285">Flavoprotein</keyword>
<feature type="compositionally biased region" description="Gly residues" evidence="3">
    <location>
        <begin position="309"/>
        <end position="320"/>
    </location>
</feature>
<dbReference type="HOGENOM" id="CLU_031864_5_0_4"/>
<dbReference type="PANTHER" id="PTHR48105">
    <property type="entry name" value="THIOREDOXIN REDUCTASE 1-RELATED-RELATED"/>
    <property type="match status" value="1"/>
</dbReference>
<feature type="region of interest" description="Disordered" evidence="3">
    <location>
        <begin position="309"/>
        <end position="354"/>
    </location>
</feature>
<dbReference type="InterPro" id="IPR050097">
    <property type="entry name" value="Ferredoxin-NADP_redctase_2"/>
</dbReference>
<evidence type="ECO:0000256" key="3">
    <source>
        <dbReference type="SAM" id="MobiDB-lite"/>
    </source>
</evidence>
<feature type="compositionally biased region" description="Basic and acidic residues" evidence="3">
    <location>
        <begin position="343"/>
        <end position="354"/>
    </location>
</feature>
<dbReference type="PATRIC" id="fig|243160.12.peg.4869"/>
<evidence type="ECO:0000313" key="6">
    <source>
        <dbReference type="Proteomes" id="UP000006693"/>
    </source>
</evidence>